<dbReference type="Proteomes" id="UP000092321">
    <property type="component" value="Unassembled WGS sequence"/>
</dbReference>
<reference evidence="7" key="1">
    <citation type="journal article" date="2016" name="Proc. Natl. Acad. Sci. U.S.A.">
        <title>Comparative genomics of biotechnologically important yeasts.</title>
        <authorList>
            <person name="Riley R."/>
            <person name="Haridas S."/>
            <person name="Wolfe K.H."/>
            <person name="Lopes M.R."/>
            <person name="Hittinger C.T."/>
            <person name="Goeker M."/>
            <person name="Salamov A.A."/>
            <person name="Wisecaver J.H."/>
            <person name="Long T.M."/>
            <person name="Calvey C.H."/>
            <person name="Aerts A.L."/>
            <person name="Barry K.W."/>
            <person name="Choi C."/>
            <person name="Clum A."/>
            <person name="Coughlan A.Y."/>
            <person name="Deshpande S."/>
            <person name="Douglass A.P."/>
            <person name="Hanson S.J."/>
            <person name="Klenk H.-P."/>
            <person name="LaButti K.M."/>
            <person name="Lapidus A."/>
            <person name="Lindquist E.A."/>
            <person name="Lipzen A.M."/>
            <person name="Meier-Kolthoff J.P."/>
            <person name="Ohm R.A."/>
            <person name="Otillar R.P."/>
            <person name="Pangilinan J.L."/>
            <person name="Peng Y."/>
            <person name="Rokas A."/>
            <person name="Rosa C.A."/>
            <person name="Scheuner C."/>
            <person name="Sibirny A.A."/>
            <person name="Slot J.C."/>
            <person name="Stielow J.B."/>
            <person name="Sun H."/>
            <person name="Kurtzman C.P."/>
            <person name="Blackwell M."/>
            <person name="Grigoriev I.V."/>
            <person name="Jeffries T.W."/>
        </authorList>
    </citation>
    <scope>NUCLEOTIDE SEQUENCE [LARGE SCALE GENOMIC DNA]</scope>
    <source>
        <strain evidence="7">NRRL Y-1626</strain>
    </source>
</reference>
<protein>
    <submittedName>
        <fullName evidence="6">SUN-domain-containing protein</fullName>
    </submittedName>
</protein>
<dbReference type="InterPro" id="IPR051526">
    <property type="entry name" value="Beta-Glucosidase_SUN"/>
</dbReference>
<dbReference type="PANTHER" id="PTHR31316">
    <property type="entry name" value="BETA-GLUCOSIDASE-LIKE PROTEIN NCA3, MITOCHONDRIAL-RELATED"/>
    <property type="match status" value="1"/>
</dbReference>
<evidence type="ECO:0000313" key="6">
    <source>
        <dbReference type="EMBL" id="OBA28337.1"/>
    </source>
</evidence>
<keyword evidence="5" id="KW-0732">Signal</keyword>
<dbReference type="GO" id="GO:0009986">
    <property type="term" value="C:cell surface"/>
    <property type="evidence" value="ECO:0007669"/>
    <property type="project" value="TreeGrafter"/>
</dbReference>
<feature type="compositionally biased region" description="Polar residues" evidence="4">
    <location>
        <begin position="120"/>
        <end position="130"/>
    </location>
</feature>
<evidence type="ECO:0000256" key="1">
    <source>
        <dbReference type="ARBA" id="ARBA00004173"/>
    </source>
</evidence>
<feature type="region of interest" description="Disordered" evidence="4">
    <location>
        <begin position="91"/>
        <end position="130"/>
    </location>
</feature>
<dbReference type="GO" id="GO:0009277">
    <property type="term" value="C:fungal-type cell wall"/>
    <property type="evidence" value="ECO:0007669"/>
    <property type="project" value="TreeGrafter"/>
</dbReference>
<evidence type="ECO:0000313" key="7">
    <source>
        <dbReference type="Proteomes" id="UP000092321"/>
    </source>
</evidence>
<dbReference type="PANTHER" id="PTHR31316:SF2">
    <property type="entry name" value="BETA-GLUCOSIDASE-LIKE PROTEIN NCA3, MITOCHONDRIAL-RELATED"/>
    <property type="match status" value="1"/>
</dbReference>
<proteinExistence type="inferred from homology"/>
<gene>
    <name evidence="6" type="ORF">HANVADRAFT_51647</name>
</gene>
<dbReference type="Pfam" id="PF03856">
    <property type="entry name" value="SUN"/>
    <property type="match status" value="1"/>
</dbReference>
<comment type="subcellular location">
    <subcellularLocation>
        <location evidence="1">Mitochondrion</location>
    </subcellularLocation>
</comment>
<dbReference type="EMBL" id="LXPE01000004">
    <property type="protein sequence ID" value="OBA28337.1"/>
    <property type="molecule type" value="Genomic_DNA"/>
</dbReference>
<keyword evidence="3" id="KW-0496">Mitochondrion</keyword>
<comment type="caution">
    <text evidence="6">The sequence shown here is derived from an EMBL/GenBank/DDBJ whole genome shotgun (WGS) entry which is preliminary data.</text>
</comment>
<keyword evidence="7" id="KW-1185">Reference proteome</keyword>
<name>A0A1B7THW9_9ASCO</name>
<evidence type="ECO:0000256" key="2">
    <source>
        <dbReference type="ARBA" id="ARBA00010579"/>
    </source>
</evidence>
<feature type="signal peptide" evidence="5">
    <location>
        <begin position="1"/>
        <end position="16"/>
    </location>
</feature>
<dbReference type="InterPro" id="IPR005556">
    <property type="entry name" value="SUN"/>
</dbReference>
<comment type="similarity">
    <text evidence="2">Belongs to the SUN family.</text>
</comment>
<evidence type="ECO:0000256" key="3">
    <source>
        <dbReference type="ARBA" id="ARBA00023128"/>
    </source>
</evidence>
<evidence type="ECO:0000256" key="5">
    <source>
        <dbReference type="SAM" id="SignalP"/>
    </source>
</evidence>
<dbReference type="AlphaFoldDB" id="A0A1B7THW9"/>
<organism evidence="6 7">
    <name type="scientific">Hanseniaspora valbyensis NRRL Y-1626</name>
    <dbReference type="NCBI Taxonomy" id="766949"/>
    <lineage>
        <taxon>Eukaryota</taxon>
        <taxon>Fungi</taxon>
        <taxon>Dikarya</taxon>
        <taxon>Ascomycota</taxon>
        <taxon>Saccharomycotina</taxon>
        <taxon>Saccharomycetes</taxon>
        <taxon>Saccharomycodales</taxon>
        <taxon>Saccharomycodaceae</taxon>
        <taxon>Hanseniaspora</taxon>
    </lineage>
</organism>
<dbReference type="GO" id="GO:0005739">
    <property type="term" value="C:mitochondrion"/>
    <property type="evidence" value="ECO:0007669"/>
    <property type="project" value="UniProtKB-SubCell"/>
</dbReference>
<evidence type="ECO:0000256" key="4">
    <source>
        <dbReference type="SAM" id="MobiDB-lite"/>
    </source>
</evidence>
<feature type="chain" id="PRO_5008598770" evidence="5">
    <location>
        <begin position="17"/>
        <end position="396"/>
    </location>
</feature>
<sequence>MLFLPILATLTATATAVNNQKREFTTIQPAKQHHEHKHAARDVVGTVVEYYDQSGNIVSTAFIAASETTTSSETTSVSVSAVQENAVSVATTTDASSSSSSSTSSSTSTSSSSSSSSSSDISGNLDNFESPSTTFTDGTIKCTDIDSLTEQDGVIALNWVGYGGYASVMNMDGDTSTTCESGYYCSYACQAGMSKTQWPSTQPSDGRTVGGLYCDSDGYLYKTSTDKEYLCEWGEESAYFKSEIDEEVALCRTDYPGSENMVVPTLLSSDSTEPVSVVIEDSYFKWNGASTSAQYYVNNAGVSVEDGCIWSTSGTTVGNWAPLVIGAGYTDSITYLSLIPNPNNEAGTNYNVKFVARDGASMNGDCSYVDNTYTGGSGSDGCTISVTSGIVDIVFY</sequence>
<dbReference type="OrthoDB" id="5339822at2759"/>
<dbReference type="GO" id="GO:0031505">
    <property type="term" value="P:fungal-type cell wall organization"/>
    <property type="evidence" value="ECO:0007669"/>
    <property type="project" value="TreeGrafter"/>
</dbReference>
<accession>A0A1B7THW9</accession>
<feature type="compositionally biased region" description="Low complexity" evidence="4">
    <location>
        <begin position="96"/>
        <end position="119"/>
    </location>
</feature>